<dbReference type="Gene3D" id="2.30.30.40">
    <property type="entry name" value="SH3 Domains"/>
    <property type="match status" value="1"/>
</dbReference>
<dbReference type="STRING" id="1121477.SAMN02745223_00136"/>
<dbReference type="EMBL" id="LAJF01000045">
    <property type="protein sequence ID" value="KKB85837.1"/>
    <property type="molecule type" value="Genomic_DNA"/>
</dbReference>
<dbReference type="RefSeq" id="WP_046134389.1">
    <property type="nucleotide sequence ID" value="NZ_FQVC01000001.1"/>
</dbReference>
<name>A0A0F5LW03_9HYPH</name>
<evidence type="ECO:0000256" key="1">
    <source>
        <dbReference type="SAM" id="SignalP"/>
    </source>
</evidence>
<evidence type="ECO:0000313" key="6">
    <source>
        <dbReference type="Proteomes" id="UP000184533"/>
    </source>
</evidence>
<keyword evidence="1" id="KW-0732">Signal</keyword>
<dbReference type="Pfam" id="PF08239">
    <property type="entry name" value="SH3_3"/>
    <property type="match status" value="1"/>
</dbReference>
<dbReference type="AlphaFoldDB" id="A0A0F5LW03"/>
<protein>
    <submittedName>
        <fullName evidence="4">SH3 domain-containing protein</fullName>
    </submittedName>
</protein>
<dbReference type="PATRIC" id="fig|1121477.3.peg.2287"/>
<reference evidence="4 6" key="2">
    <citation type="submission" date="2016-11" db="EMBL/GenBank/DDBJ databases">
        <authorList>
            <person name="Jaros S."/>
            <person name="Januszkiewicz K."/>
            <person name="Wedrychowicz H."/>
        </authorList>
    </citation>
    <scope>NUCLEOTIDE SEQUENCE [LARGE SCALE GENOMIC DNA]</scope>
    <source>
        <strain evidence="4 6">DSM 17137</strain>
    </source>
</reference>
<feature type="chain" id="PRO_5015038414" evidence="1">
    <location>
        <begin position="26"/>
        <end position="101"/>
    </location>
</feature>
<keyword evidence="5" id="KW-1185">Reference proteome</keyword>
<dbReference type="Proteomes" id="UP000033608">
    <property type="component" value="Unassembled WGS sequence"/>
</dbReference>
<accession>A0A0F5LW03</accession>
<proteinExistence type="predicted"/>
<feature type="domain" description="SH3b" evidence="2">
    <location>
        <begin position="47"/>
        <end position="96"/>
    </location>
</feature>
<feature type="signal peptide" evidence="1">
    <location>
        <begin position="1"/>
        <end position="25"/>
    </location>
</feature>
<dbReference type="Proteomes" id="UP000184533">
    <property type="component" value="Unassembled WGS sequence"/>
</dbReference>
<evidence type="ECO:0000259" key="2">
    <source>
        <dbReference type="Pfam" id="PF08239"/>
    </source>
</evidence>
<organism evidence="3 5">
    <name type="scientific">Devosia limi DSM 17137</name>
    <dbReference type="NCBI Taxonomy" id="1121477"/>
    <lineage>
        <taxon>Bacteria</taxon>
        <taxon>Pseudomonadati</taxon>
        <taxon>Pseudomonadota</taxon>
        <taxon>Alphaproteobacteria</taxon>
        <taxon>Hyphomicrobiales</taxon>
        <taxon>Devosiaceae</taxon>
        <taxon>Devosia</taxon>
    </lineage>
</organism>
<reference evidence="3 5" key="1">
    <citation type="submission" date="2015-03" db="EMBL/GenBank/DDBJ databases">
        <authorList>
            <person name="Hassan Y.I."/>
            <person name="Lepp D."/>
            <person name="Zhou T."/>
        </authorList>
    </citation>
    <scope>NUCLEOTIDE SEQUENCE [LARGE SCALE GENOMIC DNA]</scope>
    <source>
        <strain evidence="3 5">DSM 17137</strain>
    </source>
</reference>
<sequence length="101" mass="10955">MSKRFAYRATMVALALASLSGPAFAQMQQDRAMAGGNANLAVTTDIVNVRKGAGMRFPVVDVLPRGAQVQIVRCNSDFCLVDQDGPSGWVAQQFLKRLILR</sequence>
<evidence type="ECO:0000313" key="5">
    <source>
        <dbReference type="Proteomes" id="UP000033608"/>
    </source>
</evidence>
<dbReference type="OrthoDB" id="8457065at2"/>
<dbReference type="EMBL" id="FQVC01000001">
    <property type="protein sequence ID" value="SHE35044.1"/>
    <property type="molecule type" value="Genomic_DNA"/>
</dbReference>
<evidence type="ECO:0000313" key="3">
    <source>
        <dbReference type="EMBL" id="KKB85837.1"/>
    </source>
</evidence>
<gene>
    <name evidence="4" type="ORF">SAMN02745223_00136</name>
    <name evidence="3" type="ORF">VW29_05995</name>
</gene>
<evidence type="ECO:0000313" key="4">
    <source>
        <dbReference type="EMBL" id="SHE35044.1"/>
    </source>
</evidence>
<dbReference type="InterPro" id="IPR003646">
    <property type="entry name" value="SH3-like_bac-type"/>
</dbReference>